<protein>
    <submittedName>
        <fullName evidence="2">Uncharacterized protein</fullName>
    </submittedName>
</protein>
<accession>A0A291ATY1</accession>
<feature type="region of interest" description="Disordered" evidence="1">
    <location>
        <begin position="111"/>
        <end position="187"/>
    </location>
</feature>
<dbReference type="Proteomes" id="UP000201566">
    <property type="component" value="Segment"/>
</dbReference>
<evidence type="ECO:0000313" key="3">
    <source>
        <dbReference type="Proteomes" id="UP000201566"/>
    </source>
</evidence>
<dbReference type="KEGG" id="vg:34568014"/>
<evidence type="ECO:0000313" key="2">
    <source>
        <dbReference type="EMBL" id="ATE82482.1"/>
    </source>
</evidence>
<feature type="region of interest" description="Disordered" evidence="1">
    <location>
        <begin position="388"/>
        <end position="451"/>
    </location>
</feature>
<evidence type="ECO:0000256" key="1">
    <source>
        <dbReference type="SAM" id="MobiDB-lite"/>
    </source>
</evidence>
<reference evidence="2 3" key="1">
    <citation type="journal article" date="2013" name="Science">
        <title>Pandoraviruses: amoeba viruses with genomes up to 2.5 Mb reaching that of parasitic eukaryotes.</title>
        <authorList>
            <person name="Philippe N."/>
            <person name="Legendre M."/>
            <person name="Doutre G."/>
            <person name="Coute Y."/>
            <person name="Poirot O."/>
            <person name="Lescot M."/>
            <person name="Arslan D."/>
            <person name="Seltzer V."/>
            <person name="Bertaux L."/>
            <person name="Bruley C."/>
            <person name="Garin J."/>
            <person name="Claverie J.M."/>
            <person name="Abergel C."/>
        </authorList>
    </citation>
    <scope>NUCLEOTIDE SEQUENCE [LARGE SCALE GENOMIC DNA]</scope>
    <source>
        <strain evidence="2">Melbourne</strain>
    </source>
</reference>
<proteinExistence type="predicted"/>
<feature type="compositionally biased region" description="Basic and acidic residues" evidence="1">
    <location>
        <begin position="149"/>
        <end position="161"/>
    </location>
</feature>
<feature type="region of interest" description="Disordered" evidence="1">
    <location>
        <begin position="338"/>
        <end position="368"/>
    </location>
</feature>
<organism evidence="2 3">
    <name type="scientific">Pandoravirus dulcis</name>
    <dbReference type="NCBI Taxonomy" id="1349409"/>
    <lineage>
        <taxon>Viruses</taxon>
        <taxon>Pandoravirus</taxon>
    </lineage>
</organism>
<gene>
    <name evidence="2" type="ORF">pdul_cds_249</name>
</gene>
<sequence>MPRGHTNKGTHTRGKKEETCARACVRAATERERERERERACAIKKKDKVKEKRGRMDDPVAPTGSRRPNRMAEGVLTLWRGCYDDARLIDTPWGDGDAHTLALVHALDFASGNTSRRRRRRQRAARARHGSEDDASDDERAGKRGARGGHGDHRDGDRSGDDDQGASDGDDDDDDTDQQGVTLNGLAVRSPLAAATGTYTAERVDDGGRRPWVHLYRACVPDLPGANGRRSSAQVYVKALEAAGLDVAASASLFTGLAWSVGRGVHAQVRVVTHQNVGLDPIEFARRTLVALGAAERAVRRRAAKVVAAADAVTDAVHHEIDRLRDRLLTAYERAPPRHAIAAAAPRHHGSSDRPRRQRRHRRGTYDDGTERVWCAAHERWERVEASCVDASATSAPSRESTAGDLSTTTTSSSGTCLSTASATTTTTTMTSAGALSGARSETTQGHGDRTRDAATALLPVAFEIPERSDDAYSCCSECCSSSGCSCSMEASTRDASTTGID</sequence>
<dbReference type="EMBL" id="KC977570">
    <property type="protein sequence ID" value="ATE82482.1"/>
    <property type="molecule type" value="Genomic_DNA"/>
</dbReference>
<dbReference type="GeneID" id="34568014"/>
<feature type="compositionally biased region" description="Basic residues" evidence="1">
    <location>
        <begin position="115"/>
        <end position="128"/>
    </location>
</feature>
<feature type="region of interest" description="Disordered" evidence="1">
    <location>
        <begin position="27"/>
        <end position="69"/>
    </location>
</feature>
<feature type="compositionally biased region" description="Low complexity" evidence="1">
    <location>
        <begin position="401"/>
        <end position="439"/>
    </location>
</feature>
<dbReference type="RefSeq" id="YP_009430191.1">
    <property type="nucleotide sequence ID" value="NC_021858.1"/>
</dbReference>
<feature type="compositionally biased region" description="Basic and acidic residues" evidence="1">
    <location>
        <begin position="48"/>
        <end position="58"/>
    </location>
</feature>
<feature type="compositionally biased region" description="Basic and acidic residues" evidence="1">
    <location>
        <begin position="28"/>
        <end position="41"/>
    </location>
</feature>
<feature type="compositionally biased region" description="Acidic residues" evidence="1">
    <location>
        <begin position="162"/>
        <end position="177"/>
    </location>
</feature>
<name>A0A291ATY1_9VIRU</name>